<feature type="domain" description="DFDF" evidence="2">
    <location>
        <begin position="201"/>
        <end position="237"/>
    </location>
</feature>
<evidence type="ECO:0000313" key="3">
    <source>
        <dbReference type="Proteomes" id="UP000036681"/>
    </source>
</evidence>
<dbReference type="GO" id="GO:0003729">
    <property type="term" value="F:mRNA binding"/>
    <property type="evidence" value="ECO:0007669"/>
    <property type="project" value="TreeGrafter"/>
</dbReference>
<feature type="compositionally biased region" description="Low complexity" evidence="1">
    <location>
        <begin position="111"/>
        <end position="133"/>
    </location>
</feature>
<reference evidence="4" key="1">
    <citation type="submission" date="2017-02" db="UniProtKB">
        <authorList>
            <consortium name="WormBaseParasite"/>
        </authorList>
    </citation>
    <scope>IDENTIFICATION</scope>
</reference>
<dbReference type="Gene3D" id="2.30.30.100">
    <property type="match status" value="1"/>
</dbReference>
<keyword evidence="3" id="KW-1185">Reference proteome</keyword>
<dbReference type="GO" id="GO:0033962">
    <property type="term" value="P:P-body assembly"/>
    <property type="evidence" value="ECO:0007669"/>
    <property type="project" value="TreeGrafter"/>
</dbReference>
<dbReference type="GO" id="GO:0031087">
    <property type="term" value="P:deadenylation-independent decapping of nuclear-transcribed mRNA"/>
    <property type="evidence" value="ECO:0007669"/>
    <property type="project" value="TreeGrafter"/>
</dbReference>
<evidence type="ECO:0000259" key="2">
    <source>
        <dbReference type="PROSITE" id="PS51512"/>
    </source>
</evidence>
<dbReference type="PANTHER" id="PTHR13612:SF0">
    <property type="entry name" value="ENHANCER OF MRNA-DECAPPING PROTEIN 3"/>
    <property type="match status" value="1"/>
</dbReference>
<organism evidence="3 4">
    <name type="scientific">Ascaris lumbricoides</name>
    <name type="common">Giant roundworm</name>
    <dbReference type="NCBI Taxonomy" id="6252"/>
    <lineage>
        <taxon>Eukaryota</taxon>
        <taxon>Metazoa</taxon>
        <taxon>Ecdysozoa</taxon>
        <taxon>Nematoda</taxon>
        <taxon>Chromadorea</taxon>
        <taxon>Rhabditida</taxon>
        <taxon>Spirurina</taxon>
        <taxon>Ascaridomorpha</taxon>
        <taxon>Ascaridoidea</taxon>
        <taxon>Ascarididae</taxon>
        <taxon>Ascaris</taxon>
    </lineage>
</organism>
<dbReference type="GO" id="GO:0000932">
    <property type="term" value="C:P-body"/>
    <property type="evidence" value="ECO:0007669"/>
    <property type="project" value="TreeGrafter"/>
</dbReference>
<name>A0A0M3HRV8_ASCLU</name>
<dbReference type="InterPro" id="IPR019050">
    <property type="entry name" value="FDF_dom"/>
</dbReference>
<evidence type="ECO:0000256" key="1">
    <source>
        <dbReference type="SAM" id="MobiDB-lite"/>
    </source>
</evidence>
<dbReference type="InterPro" id="IPR025762">
    <property type="entry name" value="DFDF"/>
</dbReference>
<feature type="compositionally biased region" description="Polar residues" evidence="1">
    <location>
        <begin position="69"/>
        <end position="110"/>
    </location>
</feature>
<dbReference type="SMART" id="SM01199">
    <property type="entry name" value="FDF"/>
    <property type="match status" value="1"/>
</dbReference>
<accession>A0A0M3HRV8</accession>
<feature type="region of interest" description="Disordered" evidence="1">
    <location>
        <begin position="68"/>
        <end position="136"/>
    </location>
</feature>
<dbReference type="PANTHER" id="PTHR13612">
    <property type="entry name" value="ENHANCER OF MRNA-DECAPPING PROTEIN 3"/>
    <property type="match status" value="1"/>
</dbReference>
<dbReference type="AlphaFoldDB" id="A0A0M3HRV8"/>
<dbReference type="Proteomes" id="UP000036681">
    <property type="component" value="Unplaced"/>
</dbReference>
<proteinExistence type="predicted"/>
<sequence length="492" mass="54071">MSSYCIGSVVSLDCANGMCVQGRLAAVDRSANSISIERPFKNGRPMGQRIFTLPVAEVTSVKILKLDESSQGSKPNSQVAKSANNETTEGSTLGKQSTNGVLQDSKQIHQSTPSSSCAQSGSSSPNTVNSASSKPEKKLVCANGGAHRIGGTARHFNRACASVSPVTHYGTRRYHDRGPCGIPELDMMNDMRVKRGNRHLCRPVDFEVLNTDFDFEGNLALFDKDNLNDADYEESEGPKMSHNYKHYENIVSDPSRVTSWTRVNGARHAYVASRIETASDGSRIPFLSFADKQDYLKAVEMSLGSDVFHAQIADRLFMFLCSLLSRFEILVSQLVVLSTPHSNALLVQKFLQHLSNRACRTIVYDHYLPQKLPHVRCVRDPRRLPLNDVQLVVALDGQFSSGDIGIWLKQLPHTTHSICIEAERAPCHNRHVLMLGVGTDPKTSGTQSAPTSDEKNNHLVAVADIGVPFTWLDDESATCLTESFATRLLVIL</sequence>
<protein>
    <submittedName>
        <fullName evidence="4">DFDF domain-containing protein</fullName>
    </submittedName>
</protein>
<dbReference type="WBParaSite" id="ALUE_0000511301-mRNA-1">
    <property type="protein sequence ID" value="ALUE_0000511301-mRNA-1"/>
    <property type="gene ID" value="ALUE_0000511301"/>
</dbReference>
<dbReference type="PROSITE" id="PS51512">
    <property type="entry name" value="DFDF"/>
    <property type="match status" value="1"/>
</dbReference>
<evidence type="ECO:0000313" key="4">
    <source>
        <dbReference type="WBParaSite" id="ALUE_0000511301-mRNA-1"/>
    </source>
</evidence>